<feature type="domain" description="Integrase catalytic" evidence="12">
    <location>
        <begin position="1203"/>
        <end position="1381"/>
    </location>
</feature>
<keyword evidence="6" id="KW-0378">Hydrolase</keyword>
<dbReference type="CDD" id="cd00303">
    <property type="entry name" value="retropepsin_like"/>
    <property type="match status" value="1"/>
</dbReference>
<dbReference type="GO" id="GO:0004519">
    <property type="term" value="F:endonuclease activity"/>
    <property type="evidence" value="ECO:0007669"/>
    <property type="project" value="UniProtKB-KW"/>
</dbReference>
<dbReference type="Pfam" id="PF00665">
    <property type="entry name" value="rve"/>
    <property type="match status" value="1"/>
</dbReference>
<dbReference type="InterPro" id="IPR001969">
    <property type="entry name" value="Aspartic_peptidase_AS"/>
</dbReference>
<organism evidence="13 14">
    <name type="scientific">Mytilus edulis</name>
    <name type="common">Blue mussel</name>
    <dbReference type="NCBI Taxonomy" id="6550"/>
    <lineage>
        <taxon>Eukaryota</taxon>
        <taxon>Metazoa</taxon>
        <taxon>Spiralia</taxon>
        <taxon>Lophotrochozoa</taxon>
        <taxon>Mollusca</taxon>
        <taxon>Bivalvia</taxon>
        <taxon>Autobranchia</taxon>
        <taxon>Pteriomorphia</taxon>
        <taxon>Mytilida</taxon>
        <taxon>Mytiloidea</taxon>
        <taxon>Mytilidae</taxon>
        <taxon>Mytilinae</taxon>
        <taxon>Mytilus</taxon>
    </lineage>
</organism>
<dbReference type="Pfam" id="PF03732">
    <property type="entry name" value="Retrotrans_gag"/>
    <property type="match status" value="1"/>
</dbReference>
<dbReference type="Pfam" id="PF17921">
    <property type="entry name" value="Integrase_H2C2"/>
    <property type="match status" value="1"/>
</dbReference>
<reference evidence="13" key="1">
    <citation type="submission" date="2021-03" db="EMBL/GenBank/DDBJ databases">
        <authorList>
            <person name="Bekaert M."/>
        </authorList>
    </citation>
    <scope>NUCLEOTIDE SEQUENCE</scope>
</reference>
<dbReference type="InterPro" id="IPR021109">
    <property type="entry name" value="Peptidase_aspartic_dom_sf"/>
</dbReference>
<keyword evidence="3" id="KW-0548">Nucleotidyltransferase</keyword>
<dbReference type="InterPro" id="IPR050951">
    <property type="entry name" value="Retrovirus_Pol_polyprotein"/>
</dbReference>
<evidence type="ECO:0000259" key="12">
    <source>
        <dbReference type="PROSITE" id="PS50994"/>
    </source>
</evidence>
<evidence type="ECO:0000256" key="7">
    <source>
        <dbReference type="ARBA" id="ARBA00022918"/>
    </source>
</evidence>
<dbReference type="InterPro" id="IPR001878">
    <property type="entry name" value="Znf_CCHC"/>
</dbReference>
<dbReference type="InterPro" id="IPR043128">
    <property type="entry name" value="Rev_trsase/Diguanyl_cyclase"/>
</dbReference>
<dbReference type="InterPro" id="IPR012337">
    <property type="entry name" value="RNaseH-like_sf"/>
</dbReference>
<dbReference type="FunFam" id="1.10.340.70:FF:000001">
    <property type="entry name" value="Retrovirus-related Pol polyprotein from transposon gypsy-like Protein"/>
    <property type="match status" value="1"/>
</dbReference>
<dbReference type="Gene3D" id="1.10.340.70">
    <property type="match status" value="1"/>
</dbReference>
<keyword evidence="8" id="KW-0862">Zinc</keyword>
<dbReference type="CDD" id="cd09274">
    <property type="entry name" value="RNase_HI_RT_Ty3"/>
    <property type="match status" value="1"/>
</dbReference>
<dbReference type="GO" id="GO:0003676">
    <property type="term" value="F:nucleic acid binding"/>
    <property type="evidence" value="ECO:0007669"/>
    <property type="project" value="InterPro"/>
</dbReference>
<dbReference type="GO" id="GO:0004190">
    <property type="term" value="F:aspartic-type endopeptidase activity"/>
    <property type="evidence" value="ECO:0007669"/>
    <property type="project" value="InterPro"/>
</dbReference>
<dbReference type="Pfam" id="PF13975">
    <property type="entry name" value="gag-asp_proteas"/>
    <property type="match status" value="1"/>
</dbReference>
<dbReference type="PROSITE" id="PS50994">
    <property type="entry name" value="INTEGRASE"/>
    <property type="match status" value="1"/>
</dbReference>
<dbReference type="GO" id="GO:0003964">
    <property type="term" value="F:RNA-directed DNA polymerase activity"/>
    <property type="evidence" value="ECO:0007669"/>
    <property type="project" value="UniProtKB-KW"/>
</dbReference>
<evidence type="ECO:0000256" key="2">
    <source>
        <dbReference type="ARBA" id="ARBA00022679"/>
    </source>
</evidence>
<proteinExistence type="predicted"/>
<evidence type="ECO:0000259" key="10">
    <source>
        <dbReference type="PROSITE" id="PS50158"/>
    </source>
</evidence>
<gene>
    <name evidence="13" type="ORF">MEDL_38235</name>
</gene>
<dbReference type="PANTHER" id="PTHR37984">
    <property type="entry name" value="PROTEIN CBG26694"/>
    <property type="match status" value="1"/>
</dbReference>
<dbReference type="Proteomes" id="UP000683360">
    <property type="component" value="Unassembled WGS sequence"/>
</dbReference>
<dbReference type="SUPFAM" id="SSF53098">
    <property type="entry name" value="Ribonuclease H-like"/>
    <property type="match status" value="1"/>
</dbReference>
<sequence length="1652" mass="189351">MSVIVFSEIDHGVCCATLKFWDRIKEIAFQTCKGACSDYIQRYLRDHQDTTWEQLKKELTSRFGEITDPQHASTLLRQLKQKGDESVQIYAENLLNLANEAYSDLDGNNEAIERELVGIFIDGLAHSYLKMKLMRENPATFSLAVKSAMTEQNLRKRFTLRTERVDEPRYKTTRPMTLTRPRRTEPLNSHEPMEIDHYRDAKRCYSCGKVGHVSRDCRSGGNLRQINAVEMQTYHGNSGRNREINCYSCGRVGHIARDCRSKGTYRQVNAVETQQYQGNSGRNNEIVCYQCNQRGHIRPNCPNRKPRTVNMVENWGAPNSTLIKFQNQRYRALVDSGASVSLIHKRIFETLRDKPKLLKKTANLQSVNGGSLHVEGCANLTFKIGSTKVTQLFYVVRDMNRNVILGKDWLVQNGVRLYFDLGCLRIQKNYVPLEEDINVASVVRLTVNAVLKPQSINVCPVGLKNNPSFGSTKLLEISPVASGYVSTEPGLMISNTVVNFNKNRKFPLMIVNNTNKSIRLKRGCVVGKASHLEEINLVNVNQSQGTSGLKKLDESEISVPQEFKKDILRMIRDNEDVFATSDKDLGCTDTVQMTIDTGNNPPIRLKPYRAPLNQREIIDRTIEELLEAKIIRKSRSAWAAPIIIVSKKDKTSRMCVDYRRLNAISKIYSFPLPLIDDLLASVGKAKVMTSLDLKSGYYQVKVKESDKEKTAFVCHKGLFEFNVLPFGLASGPSLFSELVTEVLQGLEHFSTAYIDDILIFSETEEEHLGHIQQVFDRLRQHKLKLKLKKCNFLQNETNYLGFIISKDGLKPDPEKVKAIQGMKAPSNVREVRGLIGCLSYYRRFVPSFSKIAEPIVALTRKNKVFNWTTTCQVAFEKLRDELVKVPLLAYPDLNKPYVLYTDASDSCVGACLTQLQENPIKGEKEVERPIYFLSHKLSDTQTRWSTIEKEAFAIHYALQKLNHYLYNAEFVIKTDHKPLKYILESPMQNKKIQLWALNITGYNCKIQYIPGPQNVCADFMSRLPSDEKPNENPDPYPDISDNTYEINVINSNRFHFTDYANNDKLVEDIPEKENFQFKEFDMSIEQMKDKTLRELKEQLVGDKVPEAVQNKYIIIDDILYYISNVDNDPIIRLYIPSHIKQAVVEQYHDKNGHMGIDKTFDSIRQKYFWPNMFKELYNYVTTCVPCQSRNLQKVRAPIQETKIPPYPFCHVGVDLSGPYPTTMSGNRYIIGFIDLYSGWPEAFSVATKSTDNVAHLLIEEITSRHSGIQILTSDNGGENCSKAMEEVCKELNIKHIKTSFYHPQGNAKIERFHRTLHDVLSKLIEDHSTTWDLYLNQALAAIRFNINESTQLSPFYALYNRDPVLPLDNILQPRRKYNGEEYHKIALQQQHKSFMLVHKTMKKSKQKQAKYANKNSKDIKFEVGNPVFYKNHRRASKLSKKWTPYYRIIEQTSPVSFILKNQLDGTTTKAHAEQIRLAKLDWEIPNNNQGRALRKAAYVVPIESQSEDSSDDESIDSDTPLNQIAKRYKKERENSDEEDDIPLMELSKKLRGKKIFSEQDSQIENDDNDDQVIKEKVENSPSDYEVSDIDDNMSSTHSSSVTSENYDIEDNMSVNSVKIENNQKPTDIGANETKLVSKEHVQNLVRALIGIM</sequence>
<keyword evidence="8" id="KW-0479">Metal-binding</keyword>
<dbReference type="InterPro" id="IPR005162">
    <property type="entry name" value="Retrotrans_gag_dom"/>
</dbReference>
<dbReference type="InterPro" id="IPR043502">
    <property type="entry name" value="DNA/RNA_pol_sf"/>
</dbReference>
<feature type="region of interest" description="Disordered" evidence="9">
    <location>
        <begin position="1578"/>
        <end position="1603"/>
    </location>
</feature>
<keyword evidence="4" id="KW-0540">Nuclease</keyword>
<dbReference type="Pfam" id="PF00098">
    <property type="entry name" value="zf-CCHC"/>
    <property type="match status" value="3"/>
</dbReference>
<evidence type="ECO:0000256" key="3">
    <source>
        <dbReference type="ARBA" id="ARBA00022695"/>
    </source>
</evidence>
<evidence type="ECO:0000256" key="9">
    <source>
        <dbReference type="SAM" id="MobiDB-lite"/>
    </source>
</evidence>
<dbReference type="GO" id="GO:0015074">
    <property type="term" value="P:DNA integration"/>
    <property type="evidence" value="ECO:0007669"/>
    <property type="project" value="InterPro"/>
</dbReference>
<feature type="domain" description="CCHC-type" evidence="10">
    <location>
        <begin position="203"/>
        <end position="219"/>
    </location>
</feature>
<dbReference type="Pfam" id="PF00078">
    <property type="entry name" value="RVT_1"/>
    <property type="match status" value="1"/>
</dbReference>
<dbReference type="PROSITE" id="PS50158">
    <property type="entry name" value="ZF_CCHC"/>
    <property type="match status" value="3"/>
</dbReference>
<feature type="domain" description="CCHC-type" evidence="10">
    <location>
        <begin position="246"/>
        <end position="261"/>
    </location>
</feature>
<dbReference type="InterPro" id="IPR036875">
    <property type="entry name" value="Znf_CCHC_sf"/>
</dbReference>
<dbReference type="EC" id="2.7.7.49" evidence="1"/>
<dbReference type="InterPro" id="IPR000477">
    <property type="entry name" value="RT_dom"/>
</dbReference>
<evidence type="ECO:0000259" key="11">
    <source>
        <dbReference type="PROSITE" id="PS50878"/>
    </source>
</evidence>
<keyword evidence="8" id="KW-0863">Zinc-finger</keyword>
<dbReference type="Pfam" id="PF17917">
    <property type="entry name" value="RT_RNaseH"/>
    <property type="match status" value="1"/>
</dbReference>
<evidence type="ECO:0000256" key="4">
    <source>
        <dbReference type="ARBA" id="ARBA00022722"/>
    </source>
</evidence>
<dbReference type="SUPFAM" id="SSF56672">
    <property type="entry name" value="DNA/RNA polymerases"/>
    <property type="match status" value="1"/>
</dbReference>
<dbReference type="PROSITE" id="PS00141">
    <property type="entry name" value="ASP_PROTEASE"/>
    <property type="match status" value="1"/>
</dbReference>
<dbReference type="SUPFAM" id="SSF57756">
    <property type="entry name" value="Retrovirus zinc finger-like domains"/>
    <property type="match status" value="2"/>
</dbReference>
<dbReference type="PROSITE" id="PS50878">
    <property type="entry name" value="RT_POL"/>
    <property type="match status" value="1"/>
</dbReference>
<dbReference type="Gene3D" id="2.40.70.10">
    <property type="entry name" value="Acid Proteases"/>
    <property type="match status" value="1"/>
</dbReference>
<feature type="domain" description="Reverse transcriptase" evidence="11">
    <location>
        <begin position="626"/>
        <end position="804"/>
    </location>
</feature>
<dbReference type="InterPro" id="IPR041373">
    <property type="entry name" value="RT_RNaseH"/>
</dbReference>
<protein>
    <recommendedName>
        <fullName evidence="1">RNA-directed DNA polymerase</fullName>
        <ecNumber evidence="1">2.7.7.49</ecNumber>
    </recommendedName>
</protein>
<evidence type="ECO:0000313" key="14">
    <source>
        <dbReference type="Proteomes" id="UP000683360"/>
    </source>
</evidence>
<evidence type="ECO:0000256" key="8">
    <source>
        <dbReference type="PROSITE-ProRule" id="PRU00047"/>
    </source>
</evidence>
<dbReference type="Gene3D" id="3.30.70.270">
    <property type="match status" value="2"/>
</dbReference>
<keyword evidence="7" id="KW-0695">RNA-directed DNA polymerase</keyword>
<comment type="caution">
    <text evidence="13">The sequence shown here is derived from an EMBL/GenBank/DDBJ whole genome shotgun (WGS) entry which is preliminary data.</text>
</comment>
<accession>A0A8S3T3G7</accession>
<dbReference type="InterPro" id="IPR041588">
    <property type="entry name" value="Integrase_H2C2"/>
</dbReference>
<dbReference type="Gene3D" id="3.10.10.10">
    <property type="entry name" value="HIV Type 1 Reverse Transcriptase, subunit A, domain 1"/>
    <property type="match status" value="1"/>
</dbReference>
<dbReference type="EMBL" id="CAJPWZ010001834">
    <property type="protein sequence ID" value="CAG2225079.1"/>
    <property type="molecule type" value="Genomic_DNA"/>
</dbReference>
<keyword evidence="5" id="KW-0255">Endonuclease</keyword>
<evidence type="ECO:0000313" key="13">
    <source>
        <dbReference type="EMBL" id="CAG2225079.1"/>
    </source>
</evidence>
<evidence type="ECO:0000256" key="6">
    <source>
        <dbReference type="ARBA" id="ARBA00022801"/>
    </source>
</evidence>
<keyword evidence="14" id="KW-1185">Reference proteome</keyword>
<dbReference type="PANTHER" id="PTHR37984:SF5">
    <property type="entry name" value="PROTEIN NYNRIN-LIKE"/>
    <property type="match status" value="1"/>
</dbReference>
<dbReference type="OrthoDB" id="6144966at2759"/>
<evidence type="ECO:0000256" key="5">
    <source>
        <dbReference type="ARBA" id="ARBA00022759"/>
    </source>
</evidence>
<dbReference type="Gene3D" id="3.30.420.10">
    <property type="entry name" value="Ribonuclease H-like superfamily/Ribonuclease H"/>
    <property type="match status" value="1"/>
</dbReference>
<dbReference type="SMART" id="SM00343">
    <property type="entry name" value="ZnF_C2HC"/>
    <property type="match status" value="3"/>
</dbReference>
<evidence type="ECO:0000256" key="1">
    <source>
        <dbReference type="ARBA" id="ARBA00012493"/>
    </source>
</evidence>
<dbReference type="InterPro" id="IPR001584">
    <property type="entry name" value="Integrase_cat-core"/>
</dbReference>
<dbReference type="FunFam" id="3.30.70.270:FF:000026">
    <property type="entry name" value="Transposon Ty3-G Gag-Pol polyprotein"/>
    <property type="match status" value="1"/>
</dbReference>
<dbReference type="InterPro" id="IPR036397">
    <property type="entry name" value="RNaseH_sf"/>
</dbReference>
<dbReference type="GO" id="GO:0006508">
    <property type="term" value="P:proteolysis"/>
    <property type="evidence" value="ECO:0007669"/>
    <property type="project" value="InterPro"/>
</dbReference>
<feature type="domain" description="CCHC-type" evidence="10">
    <location>
        <begin position="288"/>
        <end position="303"/>
    </location>
</feature>
<name>A0A8S3T3G7_MYTED</name>
<dbReference type="CDD" id="cd01647">
    <property type="entry name" value="RT_LTR"/>
    <property type="match status" value="1"/>
</dbReference>
<dbReference type="SUPFAM" id="SSF50630">
    <property type="entry name" value="Acid proteases"/>
    <property type="match status" value="1"/>
</dbReference>
<dbReference type="Gene3D" id="4.10.60.10">
    <property type="entry name" value="Zinc finger, CCHC-type"/>
    <property type="match status" value="1"/>
</dbReference>
<feature type="compositionally biased region" description="Low complexity" evidence="9">
    <location>
        <begin position="1594"/>
        <end position="1603"/>
    </location>
</feature>
<dbReference type="GO" id="GO:0008270">
    <property type="term" value="F:zinc ion binding"/>
    <property type="evidence" value="ECO:0007669"/>
    <property type="project" value="UniProtKB-KW"/>
</dbReference>
<keyword evidence="2" id="KW-0808">Transferase</keyword>